<name>A0A9P1MV94_9PELO</name>
<feature type="transmembrane region" description="Helical" evidence="1">
    <location>
        <begin position="150"/>
        <end position="169"/>
    </location>
</feature>
<sequence>MVSRSSGVDQYVQQIPLLALVFLPLISAIFGLRYINLKSVIHFQQGTLGTSPWRAAATMTFLTLPVFFVWCLVIRGPSAIFFQVGASLALILTTLTASPILHYLPSPSLSKYFQLRYLSDSLRLLVSIFQCSLLTLTSLILLYLASSFLFLLYILVPTFGIGIFLFYGLENIRSIDNIIEFEKYDFGASFSSIFIGFIVNFYLLNSSFLYQVYSPMPTMHKLRLTLTFYGVFQFFAAFFAFIFATLFLDFLENHCKFPMSFGSFFQFSKVTLSNKFQVFTVCASCISILSFCLQWCLMGLITLIWEDFLAKKLRNWNPIQQLCSLQFALLILTTALVVLAVVVNLMRWNLGLHLPSVIYVVFSLFSISAGLTICGYYLPFCSSRGAILAFSLTSILTILNLSIYFLNNSTETFSNFCNLQHGLVMVDDPLIISSSTTQKSTISMDRIVYFVSHLPPQTQPIITILMFISLCAFISFLTGGQDQMGLDWNLIAFTWATSIRGTSTNTTFSTTTKRPFFVVDSESFKYAQQQNQNPTPSPDINVFR</sequence>
<feature type="transmembrane region" description="Helical" evidence="1">
    <location>
        <begin position="124"/>
        <end position="143"/>
    </location>
</feature>
<keyword evidence="1" id="KW-0812">Transmembrane</keyword>
<evidence type="ECO:0000313" key="3">
    <source>
        <dbReference type="Proteomes" id="UP001152747"/>
    </source>
</evidence>
<evidence type="ECO:0000313" key="2">
    <source>
        <dbReference type="EMBL" id="CAI5440962.1"/>
    </source>
</evidence>
<protein>
    <recommendedName>
        <fullName evidence="4">Transmembrane protein</fullName>
    </recommendedName>
</protein>
<feature type="transmembrane region" description="Helical" evidence="1">
    <location>
        <begin position="12"/>
        <end position="35"/>
    </location>
</feature>
<feature type="transmembrane region" description="Helical" evidence="1">
    <location>
        <begin position="357"/>
        <end position="378"/>
    </location>
</feature>
<feature type="transmembrane region" description="Helical" evidence="1">
    <location>
        <begin position="385"/>
        <end position="406"/>
    </location>
</feature>
<organism evidence="2 3">
    <name type="scientific">Caenorhabditis angaria</name>
    <dbReference type="NCBI Taxonomy" id="860376"/>
    <lineage>
        <taxon>Eukaryota</taxon>
        <taxon>Metazoa</taxon>
        <taxon>Ecdysozoa</taxon>
        <taxon>Nematoda</taxon>
        <taxon>Chromadorea</taxon>
        <taxon>Rhabditida</taxon>
        <taxon>Rhabditina</taxon>
        <taxon>Rhabditomorpha</taxon>
        <taxon>Rhabditoidea</taxon>
        <taxon>Rhabditidae</taxon>
        <taxon>Peloderinae</taxon>
        <taxon>Caenorhabditis</taxon>
    </lineage>
</organism>
<feature type="transmembrane region" description="Helical" evidence="1">
    <location>
        <begin position="80"/>
        <end position="104"/>
    </location>
</feature>
<feature type="transmembrane region" description="Helical" evidence="1">
    <location>
        <begin position="325"/>
        <end position="345"/>
    </location>
</feature>
<evidence type="ECO:0008006" key="4">
    <source>
        <dbReference type="Google" id="ProtNLM"/>
    </source>
</evidence>
<feature type="transmembrane region" description="Helical" evidence="1">
    <location>
        <begin position="278"/>
        <end position="305"/>
    </location>
</feature>
<feature type="transmembrane region" description="Helical" evidence="1">
    <location>
        <begin position="55"/>
        <end position="73"/>
    </location>
</feature>
<reference evidence="2" key="1">
    <citation type="submission" date="2022-11" db="EMBL/GenBank/DDBJ databases">
        <authorList>
            <person name="Kikuchi T."/>
        </authorList>
    </citation>
    <scope>NUCLEOTIDE SEQUENCE</scope>
    <source>
        <strain evidence="2">PS1010</strain>
    </source>
</reference>
<gene>
    <name evidence="2" type="ORF">CAMP_LOCUS3599</name>
</gene>
<dbReference type="AlphaFoldDB" id="A0A9P1MV94"/>
<accession>A0A9P1MV94</accession>
<comment type="caution">
    <text evidence="2">The sequence shown here is derived from an EMBL/GenBank/DDBJ whole genome shotgun (WGS) entry which is preliminary data.</text>
</comment>
<dbReference type="EMBL" id="CANHGI010000002">
    <property type="protein sequence ID" value="CAI5440962.1"/>
    <property type="molecule type" value="Genomic_DNA"/>
</dbReference>
<proteinExistence type="predicted"/>
<dbReference type="Proteomes" id="UP001152747">
    <property type="component" value="Unassembled WGS sequence"/>
</dbReference>
<dbReference type="OrthoDB" id="5855077at2759"/>
<keyword evidence="1" id="KW-1133">Transmembrane helix</keyword>
<feature type="transmembrane region" description="Helical" evidence="1">
    <location>
        <begin position="461"/>
        <end position="479"/>
    </location>
</feature>
<feature type="transmembrane region" description="Helical" evidence="1">
    <location>
        <begin position="224"/>
        <end position="248"/>
    </location>
</feature>
<keyword evidence="3" id="KW-1185">Reference proteome</keyword>
<evidence type="ECO:0000256" key="1">
    <source>
        <dbReference type="SAM" id="Phobius"/>
    </source>
</evidence>
<feature type="transmembrane region" description="Helical" evidence="1">
    <location>
        <begin position="189"/>
        <end position="212"/>
    </location>
</feature>
<keyword evidence="1" id="KW-0472">Membrane</keyword>